<dbReference type="Proteomes" id="UP000701801">
    <property type="component" value="Unassembled WGS sequence"/>
</dbReference>
<keyword evidence="3" id="KW-1185">Reference proteome</keyword>
<sequence length="72" mass="8058">MTDPRTHEGAQSSLSTPTDRSSDSNLSDRKKRFRKAREPSYGSEIFVIFFAETRGSRGNPVDFGVHNGSMSY</sequence>
<proteinExistence type="predicted"/>
<reference evidence="2" key="1">
    <citation type="submission" date="2021-07" db="EMBL/GenBank/DDBJ databases">
        <authorList>
            <person name="Durling M."/>
        </authorList>
    </citation>
    <scope>NUCLEOTIDE SEQUENCE</scope>
</reference>
<feature type="compositionally biased region" description="Polar residues" evidence="1">
    <location>
        <begin position="9"/>
        <end position="19"/>
    </location>
</feature>
<comment type="caution">
    <text evidence="2">The sequence shown here is derived from an EMBL/GenBank/DDBJ whole genome shotgun (WGS) entry which is preliminary data.</text>
</comment>
<evidence type="ECO:0000313" key="2">
    <source>
        <dbReference type="EMBL" id="CAG8973001.1"/>
    </source>
</evidence>
<gene>
    <name evidence="2" type="ORF">HYALB_00007848</name>
</gene>
<evidence type="ECO:0000313" key="3">
    <source>
        <dbReference type="Proteomes" id="UP000701801"/>
    </source>
</evidence>
<accession>A0A9N9LI34</accession>
<feature type="region of interest" description="Disordered" evidence="1">
    <location>
        <begin position="1"/>
        <end position="38"/>
    </location>
</feature>
<organism evidence="2 3">
    <name type="scientific">Hymenoscyphus albidus</name>
    <dbReference type="NCBI Taxonomy" id="595503"/>
    <lineage>
        <taxon>Eukaryota</taxon>
        <taxon>Fungi</taxon>
        <taxon>Dikarya</taxon>
        <taxon>Ascomycota</taxon>
        <taxon>Pezizomycotina</taxon>
        <taxon>Leotiomycetes</taxon>
        <taxon>Helotiales</taxon>
        <taxon>Helotiaceae</taxon>
        <taxon>Hymenoscyphus</taxon>
    </lineage>
</organism>
<evidence type="ECO:0000256" key="1">
    <source>
        <dbReference type="SAM" id="MobiDB-lite"/>
    </source>
</evidence>
<name>A0A9N9LI34_9HELO</name>
<dbReference type="EMBL" id="CAJVRM010000059">
    <property type="protein sequence ID" value="CAG8973001.1"/>
    <property type="molecule type" value="Genomic_DNA"/>
</dbReference>
<protein>
    <submittedName>
        <fullName evidence="2">Uncharacterized protein</fullName>
    </submittedName>
</protein>
<dbReference type="AlphaFoldDB" id="A0A9N9LI34"/>